<proteinExistence type="predicted"/>
<dbReference type="EMBL" id="CP090166">
    <property type="protein sequence ID" value="UJO15789.1"/>
    <property type="molecule type" value="Genomic_DNA"/>
</dbReference>
<evidence type="ECO:0000256" key="1">
    <source>
        <dbReference type="SAM" id="MobiDB-lite"/>
    </source>
</evidence>
<dbReference type="Proteomes" id="UP000756132">
    <property type="component" value="Chromosome 4"/>
</dbReference>
<reference evidence="2" key="2">
    <citation type="journal article" date="2022" name="Microb. Genom.">
        <title>A chromosome-scale genome assembly of the tomato pathogen Cladosporium fulvum reveals a compartmentalized genome architecture and the presence of a dispensable chromosome.</title>
        <authorList>
            <person name="Zaccaron A.Z."/>
            <person name="Chen L.H."/>
            <person name="Samaras A."/>
            <person name="Stergiopoulos I."/>
        </authorList>
    </citation>
    <scope>NUCLEOTIDE SEQUENCE</scope>
    <source>
        <strain evidence="2">Race5_Kim</strain>
    </source>
</reference>
<dbReference type="KEGG" id="ffu:CLAFUR5_05044"/>
<dbReference type="OrthoDB" id="10604832at2759"/>
<evidence type="ECO:0000313" key="3">
    <source>
        <dbReference type="Proteomes" id="UP000756132"/>
    </source>
</evidence>
<dbReference type="AlphaFoldDB" id="A0A9Q8LEK4"/>
<evidence type="ECO:0000313" key="2">
    <source>
        <dbReference type="EMBL" id="UJO15789.1"/>
    </source>
</evidence>
<dbReference type="RefSeq" id="XP_047760155.1">
    <property type="nucleotide sequence ID" value="XM_047904192.1"/>
</dbReference>
<keyword evidence="3" id="KW-1185">Reference proteome</keyword>
<feature type="region of interest" description="Disordered" evidence="1">
    <location>
        <begin position="240"/>
        <end position="275"/>
    </location>
</feature>
<reference evidence="2" key="1">
    <citation type="submission" date="2021-12" db="EMBL/GenBank/DDBJ databases">
        <authorList>
            <person name="Zaccaron A."/>
            <person name="Stergiopoulos I."/>
        </authorList>
    </citation>
    <scope>NUCLEOTIDE SEQUENCE</scope>
    <source>
        <strain evidence="2">Race5_Kim</strain>
    </source>
</reference>
<sequence length="427" mass="48062">MPGPSSTVGINIPITRRDLFTISESPTRLGPDTPTMVKVGRALATRVFQAVKDSTYHESTGPGKIKVPLPMLTFVNITRNEVGRTEMEQLARRIRTAVFKAFKDTEYVLPPFGELDDGAARRSRALGAKETLLDQRNTTTTSNVPGPKTTARTPFQPRSCASERRQAKETVPCDEGLRNVRQMVGKTKLEKRRDPNFDPTAFRGKMDGLKEDLLRASDNLNDIAKTKEIVRHAGEKARAAALPSDMGESSGPVIRKRKVREPALDSASVKRSKLEESDQRRIDDFFGVSKLAQAEQHAPMPEAATEPLPPLEQISYPWDLVKGKNCRYLCRHIHEEKPVEWRYLVVTNAISTEQVGGAFCKLTTIKELRDCVGRILHRRQNMSMYHRGKFIARSADWKRLDTIKMKDKEDHELTVTSADDAKVRGWC</sequence>
<organism evidence="2 3">
    <name type="scientific">Passalora fulva</name>
    <name type="common">Tomato leaf mold</name>
    <name type="synonym">Cladosporium fulvum</name>
    <dbReference type="NCBI Taxonomy" id="5499"/>
    <lineage>
        <taxon>Eukaryota</taxon>
        <taxon>Fungi</taxon>
        <taxon>Dikarya</taxon>
        <taxon>Ascomycota</taxon>
        <taxon>Pezizomycotina</taxon>
        <taxon>Dothideomycetes</taxon>
        <taxon>Dothideomycetidae</taxon>
        <taxon>Mycosphaerellales</taxon>
        <taxon>Mycosphaerellaceae</taxon>
        <taxon>Fulvia</taxon>
    </lineage>
</organism>
<dbReference type="GeneID" id="71984922"/>
<gene>
    <name evidence="2" type="ORF">CLAFUR5_05044</name>
</gene>
<feature type="region of interest" description="Disordered" evidence="1">
    <location>
        <begin position="137"/>
        <end position="171"/>
    </location>
</feature>
<accession>A0A9Q8LEK4</accession>
<name>A0A9Q8LEK4_PASFU</name>
<protein>
    <submittedName>
        <fullName evidence="2">Uncharacterized protein</fullName>
    </submittedName>
</protein>